<dbReference type="Proteomes" id="UP000077266">
    <property type="component" value="Unassembled WGS sequence"/>
</dbReference>
<evidence type="ECO:0000313" key="3">
    <source>
        <dbReference type="Proteomes" id="UP000077266"/>
    </source>
</evidence>
<feature type="transmembrane region" description="Helical" evidence="1">
    <location>
        <begin position="85"/>
        <end position="103"/>
    </location>
</feature>
<evidence type="ECO:0000256" key="1">
    <source>
        <dbReference type="SAM" id="Phobius"/>
    </source>
</evidence>
<protein>
    <submittedName>
        <fullName evidence="2">Uncharacterized protein</fullName>
    </submittedName>
</protein>
<dbReference type="InParanoid" id="A0A165LQP2"/>
<evidence type="ECO:0000313" key="2">
    <source>
        <dbReference type="EMBL" id="KZV98187.1"/>
    </source>
</evidence>
<name>A0A165LQP2_EXIGL</name>
<proteinExistence type="predicted"/>
<gene>
    <name evidence="2" type="ORF">EXIGLDRAFT_728653</name>
</gene>
<dbReference type="EMBL" id="KV425921">
    <property type="protein sequence ID" value="KZV98187.1"/>
    <property type="molecule type" value="Genomic_DNA"/>
</dbReference>
<reference evidence="2 3" key="1">
    <citation type="journal article" date="2016" name="Mol. Biol. Evol.">
        <title>Comparative Genomics of Early-Diverging Mushroom-Forming Fungi Provides Insights into the Origins of Lignocellulose Decay Capabilities.</title>
        <authorList>
            <person name="Nagy L.G."/>
            <person name="Riley R."/>
            <person name="Tritt A."/>
            <person name="Adam C."/>
            <person name="Daum C."/>
            <person name="Floudas D."/>
            <person name="Sun H."/>
            <person name="Yadav J.S."/>
            <person name="Pangilinan J."/>
            <person name="Larsson K.H."/>
            <person name="Matsuura K."/>
            <person name="Barry K."/>
            <person name="Labutti K."/>
            <person name="Kuo R."/>
            <person name="Ohm R.A."/>
            <person name="Bhattacharya S.S."/>
            <person name="Shirouzu T."/>
            <person name="Yoshinaga Y."/>
            <person name="Martin F.M."/>
            <person name="Grigoriev I.V."/>
            <person name="Hibbett D.S."/>
        </authorList>
    </citation>
    <scope>NUCLEOTIDE SEQUENCE [LARGE SCALE GENOMIC DNA]</scope>
    <source>
        <strain evidence="2 3">HHB12029</strain>
    </source>
</reference>
<accession>A0A165LQP2</accession>
<organism evidence="2 3">
    <name type="scientific">Exidia glandulosa HHB12029</name>
    <dbReference type="NCBI Taxonomy" id="1314781"/>
    <lineage>
        <taxon>Eukaryota</taxon>
        <taxon>Fungi</taxon>
        <taxon>Dikarya</taxon>
        <taxon>Basidiomycota</taxon>
        <taxon>Agaricomycotina</taxon>
        <taxon>Agaricomycetes</taxon>
        <taxon>Auriculariales</taxon>
        <taxon>Exidiaceae</taxon>
        <taxon>Exidia</taxon>
    </lineage>
</organism>
<feature type="transmembrane region" description="Helical" evidence="1">
    <location>
        <begin position="43"/>
        <end position="64"/>
    </location>
</feature>
<sequence length="170" mass="18688">MFSLVHTATALNIGVAVLSLAEVILVIVLIYTPISDRNLRWYAGAHAAGTAMFGVELAVIGAAMRRYEPRSGGVGTSTPTTIGRTLLLTVTYICWAILFGQYASSISEFTRLYNVAMCNAVLYIGIALAVLYIICIVLFAVVLWNFYRNVEGHRPIREWLRLTRVSNDAA</sequence>
<keyword evidence="1" id="KW-0472">Membrane</keyword>
<keyword evidence="3" id="KW-1185">Reference proteome</keyword>
<feature type="transmembrane region" description="Helical" evidence="1">
    <location>
        <begin position="123"/>
        <end position="147"/>
    </location>
</feature>
<dbReference type="AlphaFoldDB" id="A0A165LQP2"/>
<keyword evidence="1" id="KW-0812">Transmembrane</keyword>
<feature type="transmembrane region" description="Helical" evidence="1">
    <location>
        <begin position="12"/>
        <end position="31"/>
    </location>
</feature>
<keyword evidence="1" id="KW-1133">Transmembrane helix</keyword>